<protein>
    <recommendedName>
        <fullName evidence="3">LTXXQ motif family protein</fullName>
    </recommendedName>
</protein>
<name>A0ABR7V9J3_9FLAO</name>
<dbReference type="EMBL" id="JABTCG010000001">
    <property type="protein sequence ID" value="MBD0849571.1"/>
    <property type="molecule type" value="Genomic_DNA"/>
</dbReference>
<accession>A0ABR7V9J3</accession>
<evidence type="ECO:0000313" key="1">
    <source>
        <dbReference type="EMBL" id="MBD0849571.1"/>
    </source>
</evidence>
<evidence type="ECO:0008006" key="3">
    <source>
        <dbReference type="Google" id="ProtNLM"/>
    </source>
</evidence>
<gene>
    <name evidence="1" type="ORF">HPE63_02735</name>
</gene>
<dbReference type="Proteomes" id="UP000598350">
    <property type="component" value="Unassembled WGS sequence"/>
</dbReference>
<dbReference type="RefSeq" id="WP_188312690.1">
    <property type="nucleotide sequence ID" value="NZ_JABTCG010000001.1"/>
</dbReference>
<organism evidence="1 2">
    <name type="scientific">Maribacter arenosus</name>
    <dbReference type="NCBI Taxonomy" id="1854708"/>
    <lineage>
        <taxon>Bacteria</taxon>
        <taxon>Pseudomonadati</taxon>
        <taxon>Bacteroidota</taxon>
        <taxon>Flavobacteriia</taxon>
        <taxon>Flavobacteriales</taxon>
        <taxon>Flavobacteriaceae</taxon>
        <taxon>Maribacter</taxon>
    </lineage>
</organism>
<proteinExistence type="predicted"/>
<reference evidence="1 2" key="1">
    <citation type="submission" date="2020-05" db="EMBL/GenBank/DDBJ databases">
        <title>The draft genome sequence of Maribacter arenosus CAU 1321.</title>
        <authorList>
            <person name="Mu L."/>
        </authorList>
    </citation>
    <scope>NUCLEOTIDE SEQUENCE [LARGE SCALE GENOMIC DNA]</scope>
    <source>
        <strain evidence="1 2">CAU 1321</strain>
    </source>
</reference>
<evidence type="ECO:0000313" key="2">
    <source>
        <dbReference type="Proteomes" id="UP000598350"/>
    </source>
</evidence>
<sequence length="113" mass="13428">MKNTRYGIVGCVIFLMGFNHVIAQEYQPSKIEVKKHTVMELYEPDLVLSVDERKQLKKKRKNTLERRKRILDTLTITERRRQRLLKALHKNPFSNQLNKALADIEFEEEGMDN</sequence>
<comment type="caution">
    <text evidence="1">The sequence shown here is derived from an EMBL/GenBank/DDBJ whole genome shotgun (WGS) entry which is preliminary data.</text>
</comment>
<keyword evidence="2" id="KW-1185">Reference proteome</keyword>